<gene>
    <name evidence="3" type="ORF">APLA_LOCUS3423</name>
</gene>
<evidence type="ECO:0000313" key="3">
    <source>
        <dbReference type="EMBL" id="CAB3227865.1"/>
    </source>
</evidence>
<sequence>MMRKYQKTSKPSRKERPPTTKAGNVLVTLEFGSAVVTPVHILIGFILKPSESTALDRAEETSLDILCSAKE</sequence>
<keyword evidence="4" id="KW-1185">Reference proteome</keyword>
<evidence type="ECO:0000313" key="4">
    <source>
        <dbReference type="Proteomes" id="UP000494106"/>
    </source>
</evidence>
<reference evidence="3 4" key="1">
    <citation type="submission" date="2020-04" db="EMBL/GenBank/DDBJ databases">
        <authorList>
            <person name="Wallbank WR R."/>
            <person name="Pardo Diaz C."/>
            <person name="Kozak K."/>
            <person name="Martin S."/>
            <person name="Jiggins C."/>
            <person name="Moest M."/>
            <person name="Warren A I."/>
            <person name="Byers J.R.P. K."/>
            <person name="Montejo-Kovacevich G."/>
            <person name="Yen C E."/>
        </authorList>
    </citation>
    <scope>NUCLEOTIDE SEQUENCE [LARGE SCALE GENOMIC DNA]</scope>
</reference>
<feature type="transmembrane region" description="Helical" evidence="2">
    <location>
        <begin position="21"/>
        <end position="47"/>
    </location>
</feature>
<name>A0A8S0Z4R8_ARCPL</name>
<evidence type="ECO:0000256" key="2">
    <source>
        <dbReference type="SAM" id="Phobius"/>
    </source>
</evidence>
<comment type="caution">
    <text evidence="3">The sequence shown here is derived from an EMBL/GenBank/DDBJ whole genome shotgun (WGS) entry which is preliminary data.</text>
</comment>
<keyword evidence="2" id="KW-0472">Membrane</keyword>
<feature type="compositionally biased region" description="Basic residues" evidence="1">
    <location>
        <begin position="1"/>
        <end position="11"/>
    </location>
</feature>
<dbReference type="EMBL" id="CADEBC010000301">
    <property type="protein sequence ID" value="CAB3227865.1"/>
    <property type="molecule type" value="Genomic_DNA"/>
</dbReference>
<keyword evidence="2" id="KW-1133">Transmembrane helix</keyword>
<dbReference type="Proteomes" id="UP000494106">
    <property type="component" value="Unassembled WGS sequence"/>
</dbReference>
<keyword evidence="2" id="KW-0812">Transmembrane</keyword>
<proteinExistence type="predicted"/>
<accession>A0A8S0Z4R8</accession>
<evidence type="ECO:0000256" key="1">
    <source>
        <dbReference type="SAM" id="MobiDB-lite"/>
    </source>
</evidence>
<organism evidence="3 4">
    <name type="scientific">Arctia plantaginis</name>
    <name type="common">Wood tiger moth</name>
    <name type="synonym">Phalaena plantaginis</name>
    <dbReference type="NCBI Taxonomy" id="874455"/>
    <lineage>
        <taxon>Eukaryota</taxon>
        <taxon>Metazoa</taxon>
        <taxon>Ecdysozoa</taxon>
        <taxon>Arthropoda</taxon>
        <taxon>Hexapoda</taxon>
        <taxon>Insecta</taxon>
        <taxon>Pterygota</taxon>
        <taxon>Neoptera</taxon>
        <taxon>Endopterygota</taxon>
        <taxon>Lepidoptera</taxon>
        <taxon>Glossata</taxon>
        <taxon>Ditrysia</taxon>
        <taxon>Noctuoidea</taxon>
        <taxon>Erebidae</taxon>
        <taxon>Arctiinae</taxon>
        <taxon>Arctia</taxon>
    </lineage>
</organism>
<dbReference type="AlphaFoldDB" id="A0A8S0Z4R8"/>
<feature type="region of interest" description="Disordered" evidence="1">
    <location>
        <begin position="1"/>
        <end position="21"/>
    </location>
</feature>
<protein>
    <submittedName>
        <fullName evidence="3">Uncharacterized protein</fullName>
    </submittedName>
</protein>